<keyword evidence="4" id="KW-1134">Transmembrane beta strand</keyword>
<dbReference type="EMBL" id="JBFRYA010000002">
    <property type="protein sequence ID" value="MEX1667811.1"/>
    <property type="molecule type" value="Genomic_DNA"/>
</dbReference>
<proteinExistence type="inferred from homology"/>
<keyword evidence="5" id="KW-0812">Transmembrane</keyword>
<protein>
    <submittedName>
        <fullName evidence="11">TolC family outer membrane protein</fullName>
    </submittedName>
</protein>
<comment type="subcellular location">
    <subcellularLocation>
        <location evidence="1">Cell outer membrane</location>
    </subcellularLocation>
</comment>
<dbReference type="Gene3D" id="2.60.40.3440">
    <property type="match status" value="1"/>
</dbReference>
<gene>
    <name evidence="11" type="ORF">AB4876_02755</name>
</gene>
<comment type="caution">
    <text evidence="11">The sequence shown here is derived from an EMBL/GenBank/DDBJ whole genome shotgun (WGS) entry which is preliminary data.</text>
</comment>
<reference evidence="11 12" key="1">
    <citation type="journal article" date="2011" name="Int. J. Syst. Evol. Microbiol.">
        <title>Zhongshania antarctica gen. nov., sp. nov. and Zhongshania guokunii sp. nov., gammaproteobacteria respectively isolated from coastal attached (fast) ice and surface seawater of the Antarctic.</title>
        <authorList>
            <person name="Li H.J."/>
            <person name="Zhang X.Y."/>
            <person name="Chen C.X."/>
            <person name="Zhang Y.J."/>
            <person name="Gao Z.M."/>
            <person name="Yu Y."/>
            <person name="Chen X.L."/>
            <person name="Chen B."/>
            <person name="Zhang Y.Z."/>
        </authorList>
    </citation>
    <scope>NUCLEOTIDE SEQUENCE [LARGE SCALE GENOMIC DNA]</scope>
    <source>
        <strain evidence="11 12">ZS6-22T</strain>
    </source>
</reference>
<evidence type="ECO:0000259" key="10">
    <source>
        <dbReference type="PROSITE" id="PS51123"/>
    </source>
</evidence>
<evidence type="ECO:0000256" key="3">
    <source>
        <dbReference type="ARBA" id="ARBA00022448"/>
    </source>
</evidence>
<dbReference type="Gene3D" id="1.20.1600.10">
    <property type="entry name" value="Outer membrane efflux proteins (OEP)"/>
    <property type="match status" value="1"/>
</dbReference>
<dbReference type="InterPro" id="IPR036737">
    <property type="entry name" value="OmpA-like_sf"/>
</dbReference>
<keyword evidence="3" id="KW-0813">Transport</keyword>
<evidence type="ECO:0000256" key="7">
    <source>
        <dbReference type="ARBA" id="ARBA00023237"/>
    </source>
</evidence>
<evidence type="ECO:0000256" key="4">
    <source>
        <dbReference type="ARBA" id="ARBA00022452"/>
    </source>
</evidence>
<dbReference type="PRINTS" id="PR01021">
    <property type="entry name" value="OMPADOMAIN"/>
</dbReference>
<evidence type="ECO:0000256" key="6">
    <source>
        <dbReference type="ARBA" id="ARBA00023136"/>
    </source>
</evidence>
<dbReference type="PROSITE" id="PS51123">
    <property type="entry name" value="OMPA_2"/>
    <property type="match status" value="1"/>
</dbReference>
<dbReference type="Pfam" id="PF02321">
    <property type="entry name" value="OEP"/>
    <property type="match status" value="2"/>
</dbReference>
<name>A0ABV3U2W5_9GAMM</name>
<evidence type="ECO:0000256" key="5">
    <source>
        <dbReference type="ARBA" id="ARBA00022692"/>
    </source>
</evidence>
<evidence type="ECO:0000256" key="8">
    <source>
        <dbReference type="PROSITE-ProRule" id="PRU00473"/>
    </source>
</evidence>
<comment type="similarity">
    <text evidence="2">Belongs to the outer membrane factor (OMF) (TC 1.B.17) family.</text>
</comment>
<dbReference type="Gene3D" id="3.30.1330.60">
    <property type="entry name" value="OmpA-like domain"/>
    <property type="match status" value="1"/>
</dbReference>
<evidence type="ECO:0000313" key="11">
    <source>
        <dbReference type="EMBL" id="MEX1667811.1"/>
    </source>
</evidence>
<evidence type="ECO:0000313" key="12">
    <source>
        <dbReference type="Proteomes" id="UP001557485"/>
    </source>
</evidence>
<dbReference type="InterPro" id="IPR006665">
    <property type="entry name" value="OmpA-like"/>
</dbReference>
<organism evidence="11 12">
    <name type="scientific">Zhongshania guokunii</name>
    <dbReference type="NCBI Taxonomy" id="641783"/>
    <lineage>
        <taxon>Bacteria</taxon>
        <taxon>Pseudomonadati</taxon>
        <taxon>Pseudomonadota</taxon>
        <taxon>Gammaproteobacteria</taxon>
        <taxon>Cellvibrionales</taxon>
        <taxon>Spongiibacteraceae</taxon>
        <taxon>Zhongshania</taxon>
    </lineage>
</organism>
<feature type="domain" description="OmpA-like" evidence="10">
    <location>
        <begin position="592"/>
        <end position="709"/>
    </location>
</feature>
<dbReference type="NCBIfam" id="TIGR01844">
    <property type="entry name" value="type_I_sec_TolC"/>
    <property type="match status" value="1"/>
</dbReference>
<dbReference type="RefSeq" id="WP_368380121.1">
    <property type="nucleotide sequence ID" value="NZ_JBFRYA010000002.1"/>
</dbReference>
<feature type="region of interest" description="Disordered" evidence="9">
    <location>
        <begin position="165"/>
        <end position="188"/>
    </location>
</feature>
<dbReference type="Proteomes" id="UP001557485">
    <property type="component" value="Unassembled WGS sequence"/>
</dbReference>
<keyword evidence="12" id="KW-1185">Reference proteome</keyword>
<dbReference type="InterPro" id="IPR051906">
    <property type="entry name" value="TolC-like"/>
</dbReference>
<evidence type="ECO:0000256" key="9">
    <source>
        <dbReference type="SAM" id="MobiDB-lite"/>
    </source>
</evidence>
<dbReference type="InterPro" id="IPR010130">
    <property type="entry name" value="T1SS_OMP_TolC"/>
</dbReference>
<dbReference type="PANTHER" id="PTHR30026:SF22">
    <property type="entry name" value="OUTER MEMBRANE EFFLUX PROTEIN"/>
    <property type="match status" value="1"/>
</dbReference>
<dbReference type="SUPFAM" id="SSF103088">
    <property type="entry name" value="OmpA-like"/>
    <property type="match status" value="1"/>
</dbReference>
<sequence length="712" mass="78547">MKKFGLACVFGVWAAGGQAQSLDIQDFVADAISAHPLVLEQLHIFRQTKQDQTIASSGWRPSVDLFATGGQVESEAPTVLSSPLAQENNYSSGQAELSITQNLFNGFDTVNFSNQADARVRAALFHLYDTADNVALEAVKAYLEVLKQQRLLELAQENLRSHEETLSKITRRSQSGAGRRSQLEQTEGRVARARAGLIAQRNNLEDALTEAHHLLGRYIQPIELLEPSLPEHPELNLDGMTDFALVRHPAMAVATSNIAAALFDEKRSKSKYYPKLNLRLAQQVGQDLNGIRGDTEEASVALTLEYNFYNGGADRAEQKKKISAVHEHQQYAVRVRRQIINTLRLAWMGDRSLQEQLSYLRQHVIQSQKTMVSYQEEFFIGQRDLINLLDAKNELNSAQNAYISAYYDSFAARFRILEGTGQLFEGLGLKPIVEDENLRVARISAKGRDRLPLKDNIDGDTEIDKSDHCDNSLAGMVVNEFGCAVPQDRSGPAVQLGNSPPQPVNDAVAVNAGDVVEIGRASLLENDRDKDGDPLTIKAFSQPKHGQLAVNAANNLVYRPAEGFLGSDTFTYIVDDGQATATATVTLMVGEHAAVDFTKAYYVNFDFNRVSLTAESRVLANRIISALLASPRVLVEMSAYTDSLGSSGYNLRLSERRAEATKQMLIKAGVSADRIYIAGRGEDEPLADNATDDGRAINRRGEFRFILQESAR</sequence>
<keyword evidence="7" id="KW-0998">Cell outer membrane</keyword>
<evidence type="ECO:0000256" key="2">
    <source>
        <dbReference type="ARBA" id="ARBA00007613"/>
    </source>
</evidence>
<dbReference type="CDD" id="cd07185">
    <property type="entry name" value="OmpA_C-like"/>
    <property type="match status" value="1"/>
</dbReference>
<dbReference type="Pfam" id="PF17963">
    <property type="entry name" value="Big_9"/>
    <property type="match status" value="1"/>
</dbReference>
<keyword evidence="6 8" id="KW-0472">Membrane</keyword>
<accession>A0ABV3U2W5</accession>
<dbReference type="InterPro" id="IPR003423">
    <property type="entry name" value="OMP_efflux"/>
</dbReference>
<dbReference type="SUPFAM" id="SSF56954">
    <property type="entry name" value="Outer membrane efflux proteins (OEP)"/>
    <property type="match status" value="1"/>
</dbReference>
<dbReference type="PANTHER" id="PTHR30026">
    <property type="entry name" value="OUTER MEMBRANE PROTEIN TOLC"/>
    <property type="match status" value="1"/>
</dbReference>
<dbReference type="Pfam" id="PF00691">
    <property type="entry name" value="OmpA"/>
    <property type="match status" value="1"/>
</dbReference>
<evidence type="ECO:0000256" key="1">
    <source>
        <dbReference type="ARBA" id="ARBA00004442"/>
    </source>
</evidence>
<dbReference type="InterPro" id="IPR006664">
    <property type="entry name" value="OMP_bac"/>
</dbReference>